<feature type="compositionally biased region" description="Acidic residues" evidence="1">
    <location>
        <begin position="297"/>
        <end position="313"/>
    </location>
</feature>
<keyword evidence="3" id="KW-1185">Reference proteome</keyword>
<accession>A0A2B4SRA0</accession>
<feature type="compositionally biased region" description="Basic and acidic residues" evidence="1">
    <location>
        <begin position="557"/>
        <end position="566"/>
    </location>
</feature>
<feature type="region of interest" description="Disordered" evidence="1">
    <location>
        <begin position="549"/>
        <end position="592"/>
    </location>
</feature>
<reference evidence="3" key="1">
    <citation type="journal article" date="2017" name="bioRxiv">
        <title>Comparative analysis of the genomes of Stylophora pistillata and Acropora digitifera provides evidence for extensive differences between species of corals.</title>
        <authorList>
            <person name="Voolstra C.R."/>
            <person name="Li Y."/>
            <person name="Liew Y.J."/>
            <person name="Baumgarten S."/>
            <person name="Zoccola D."/>
            <person name="Flot J.-F."/>
            <person name="Tambutte S."/>
            <person name="Allemand D."/>
            <person name="Aranda M."/>
        </authorList>
    </citation>
    <scope>NUCLEOTIDE SEQUENCE [LARGE SCALE GENOMIC DNA]</scope>
</reference>
<evidence type="ECO:0000313" key="3">
    <source>
        <dbReference type="Proteomes" id="UP000225706"/>
    </source>
</evidence>
<evidence type="ECO:0000256" key="1">
    <source>
        <dbReference type="SAM" id="MobiDB-lite"/>
    </source>
</evidence>
<sequence length="592" mass="67620">MLWKLVEGVGLEDLVPIPKSQPGRHFSTGHRILGSLTSALDAKYAQMTYGEHYRKKVEAALERERQRCADVLIEQKKKASEQKKLTSTMKTPVSSRFGIRPRPRYDLKELRHHQRRCAALLFRAREQGAHKLPVLVQWAPKRRESYYLMSERVYNDRVLMKMRADAGDSPLNFDFANTDGETDNLHDFQELVTKTSEEIKGLSFDIDTKFKDYDYDFSENEEGNQQMTYDKDRNGTEEEVERGNAEKGRRKVVFSDHVTESDIDAIDAKSLARSKRRGLTQLNKGLDPSDIDLSTDSGDEVLDGEYDSADEQSADSPGLRLKDSNKSNRSRKSRRRLSSPDLLSLLHGNSGDEYSSDFMSDDDSEAKQSCDEGGIRPTENGKKNPTGKRLHRNRHCKHTLKQKAQDYFNKLPKLLKTAELRAKLPAKSRETKIDKIGSEVDHTCMEQHKMAYDRALALARFRSLPFSYSLLSHEINRMNSFSYFSYLPGNQKPPEDEEQGENKLPKKKQAQPSRSGREAIFGDIDMDDFYNQEDELVYYVKSEELKNVVASTTTGDESSRVEDDISSRSGTTYTSRSNTVKPYSTLGSENEF</sequence>
<name>A0A2B4SRA0_STYPI</name>
<dbReference type="AlphaFoldDB" id="A0A2B4SRA0"/>
<dbReference type="EMBL" id="LSMT01000023">
    <property type="protein sequence ID" value="PFX32421.1"/>
    <property type="molecule type" value="Genomic_DNA"/>
</dbReference>
<protein>
    <submittedName>
        <fullName evidence="2">Uncharacterized protein</fullName>
    </submittedName>
</protein>
<organism evidence="2 3">
    <name type="scientific">Stylophora pistillata</name>
    <name type="common">Smooth cauliflower coral</name>
    <dbReference type="NCBI Taxonomy" id="50429"/>
    <lineage>
        <taxon>Eukaryota</taxon>
        <taxon>Metazoa</taxon>
        <taxon>Cnidaria</taxon>
        <taxon>Anthozoa</taxon>
        <taxon>Hexacorallia</taxon>
        <taxon>Scleractinia</taxon>
        <taxon>Astrocoeniina</taxon>
        <taxon>Pocilloporidae</taxon>
        <taxon>Stylophora</taxon>
    </lineage>
</organism>
<dbReference type="Proteomes" id="UP000225706">
    <property type="component" value="Unassembled WGS sequence"/>
</dbReference>
<dbReference type="OrthoDB" id="5974738at2759"/>
<feature type="region of interest" description="Disordered" evidence="1">
    <location>
        <begin position="282"/>
        <end position="393"/>
    </location>
</feature>
<evidence type="ECO:0000313" key="2">
    <source>
        <dbReference type="EMBL" id="PFX32421.1"/>
    </source>
</evidence>
<feature type="region of interest" description="Disordered" evidence="1">
    <location>
        <begin position="489"/>
        <end position="518"/>
    </location>
</feature>
<feature type="compositionally biased region" description="Low complexity" evidence="1">
    <location>
        <begin position="567"/>
        <end position="579"/>
    </location>
</feature>
<proteinExistence type="predicted"/>
<feature type="compositionally biased region" description="Basic residues" evidence="1">
    <location>
        <begin position="328"/>
        <end position="337"/>
    </location>
</feature>
<comment type="caution">
    <text evidence="2">The sequence shown here is derived from an EMBL/GenBank/DDBJ whole genome shotgun (WGS) entry which is preliminary data.</text>
</comment>
<feature type="compositionally biased region" description="Polar residues" evidence="1">
    <location>
        <begin position="580"/>
        <end position="592"/>
    </location>
</feature>
<feature type="compositionally biased region" description="Basic and acidic residues" evidence="1">
    <location>
        <begin position="229"/>
        <end position="248"/>
    </location>
</feature>
<feature type="compositionally biased region" description="Basic and acidic residues" evidence="1">
    <location>
        <begin position="365"/>
        <end position="382"/>
    </location>
</feature>
<feature type="region of interest" description="Disordered" evidence="1">
    <location>
        <begin position="218"/>
        <end position="248"/>
    </location>
</feature>
<gene>
    <name evidence="2" type="ORF">AWC38_SpisGene2755</name>
</gene>